<evidence type="ECO:0000256" key="2">
    <source>
        <dbReference type="ARBA" id="ARBA00012513"/>
    </source>
</evidence>
<dbReference type="Gene3D" id="1.10.510.10">
    <property type="entry name" value="Transferase(Phosphotransferase) domain 1"/>
    <property type="match status" value="1"/>
</dbReference>
<dbReference type="GO" id="GO:0005524">
    <property type="term" value="F:ATP binding"/>
    <property type="evidence" value="ECO:0007669"/>
    <property type="project" value="UniProtKB-UniRule"/>
</dbReference>
<comment type="catalytic activity">
    <reaction evidence="9">
        <text>L-seryl-[protein] + ATP = O-phospho-L-seryl-[protein] + ADP + H(+)</text>
        <dbReference type="Rhea" id="RHEA:17989"/>
        <dbReference type="Rhea" id="RHEA-COMP:9863"/>
        <dbReference type="Rhea" id="RHEA-COMP:11604"/>
        <dbReference type="ChEBI" id="CHEBI:15378"/>
        <dbReference type="ChEBI" id="CHEBI:29999"/>
        <dbReference type="ChEBI" id="CHEBI:30616"/>
        <dbReference type="ChEBI" id="CHEBI:83421"/>
        <dbReference type="ChEBI" id="CHEBI:456216"/>
        <dbReference type="EC" id="2.7.11.1"/>
    </reaction>
</comment>
<keyword evidence="14" id="KW-1185">Reference proteome</keyword>
<dbReference type="FunFam" id="1.10.510.10:FF:000571">
    <property type="entry name" value="Maternal embryonic leucine zipper kinase"/>
    <property type="match status" value="1"/>
</dbReference>
<keyword evidence="6" id="KW-0418">Kinase</keyword>
<dbReference type="GO" id="GO:0007165">
    <property type="term" value="P:signal transduction"/>
    <property type="evidence" value="ECO:0007669"/>
    <property type="project" value="TreeGrafter"/>
</dbReference>
<comment type="catalytic activity">
    <reaction evidence="8">
        <text>L-threonyl-[protein] + ATP = O-phospho-L-threonyl-[protein] + ADP + H(+)</text>
        <dbReference type="Rhea" id="RHEA:46608"/>
        <dbReference type="Rhea" id="RHEA-COMP:11060"/>
        <dbReference type="Rhea" id="RHEA-COMP:11605"/>
        <dbReference type="ChEBI" id="CHEBI:15378"/>
        <dbReference type="ChEBI" id="CHEBI:30013"/>
        <dbReference type="ChEBI" id="CHEBI:30616"/>
        <dbReference type="ChEBI" id="CHEBI:61977"/>
        <dbReference type="ChEBI" id="CHEBI:456216"/>
        <dbReference type="EC" id="2.7.11.1"/>
    </reaction>
</comment>
<dbReference type="PANTHER" id="PTHR43895">
    <property type="entry name" value="CALCIUM/CALMODULIN-DEPENDENT PROTEIN KINASE KINASE-RELATED"/>
    <property type="match status" value="1"/>
</dbReference>
<comment type="caution">
    <text evidence="13">The sequence shown here is derived from an EMBL/GenBank/DDBJ whole genome shotgun (WGS) entry which is preliminary data.</text>
</comment>
<evidence type="ECO:0000256" key="4">
    <source>
        <dbReference type="ARBA" id="ARBA00022679"/>
    </source>
</evidence>
<proteinExistence type="inferred from homology"/>
<evidence type="ECO:0000256" key="9">
    <source>
        <dbReference type="ARBA" id="ARBA00048679"/>
    </source>
</evidence>
<reference evidence="13" key="1">
    <citation type="submission" date="2021-09" db="EMBL/GenBank/DDBJ databases">
        <authorList>
            <consortium name="AG Swart"/>
            <person name="Singh M."/>
            <person name="Singh A."/>
            <person name="Seah K."/>
            <person name="Emmerich C."/>
        </authorList>
    </citation>
    <scope>NUCLEOTIDE SEQUENCE</scope>
    <source>
        <strain evidence="13">ATCC30299</strain>
    </source>
</reference>
<keyword evidence="5 10" id="KW-0547">Nucleotide-binding</keyword>
<dbReference type="EC" id="2.7.11.1" evidence="2"/>
<organism evidence="13 14">
    <name type="scientific">Blepharisma stoltei</name>
    <dbReference type="NCBI Taxonomy" id="1481888"/>
    <lineage>
        <taxon>Eukaryota</taxon>
        <taxon>Sar</taxon>
        <taxon>Alveolata</taxon>
        <taxon>Ciliophora</taxon>
        <taxon>Postciliodesmatophora</taxon>
        <taxon>Heterotrichea</taxon>
        <taxon>Heterotrichida</taxon>
        <taxon>Blepharismidae</taxon>
        <taxon>Blepharisma</taxon>
    </lineage>
</organism>
<dbReference type="InterPro" id="IPR000719">
    <property type="entry name" value="Prot_kinase_dom"/>
</dbReference>
<dbReference type="GO" id="GO:0004674">
    <property type="term" value="F:protein serine/threonine kinase activity"/>
    <property type="evidence" value="ECO:0007669"/>
    <property type="project" value="UniProtKB-KW"/>
</dbReference>
<evidence type="ECO:0000256" key="10">
    <source>
        <dbReference type="PROSITE-ProRule" id="PRU10141"/>
    </source>
</evidence>
<evidence type="ECO:0000313" key="13">
    <source>
        <dbReference type="EMBL" id="CAG9318971.1"/>
    </source>
</evidence>
<dbReference type="Pfam" id="PF00069">
    <property type="entry name" value="Pkinase"/>
    <property type="match status" value="1"/>
</dbReference>
<evidence type="ECO:0000256" key="5">
    <source>
        <dbReference type="ARBA" id="ARBA00022741"/>
    </source>
</evidence>
<dbReference type="Proteomes" id="UP001162131">
    <property type="component" value="Unassembled WGS sequence"/>
</dbReference>
<evidence type="ECO:0000256" key="7">
    <source>
        <dbReference type="ARBA" id="ARBA00022840"/>
    </source>
</evidence>
<dbReference type="SMART" id="SM00220">
    <property type="entry name" value="S_TKc"/>
    <property type="match status" value="1"/>
</dbReference>
<keyword evidence="3 11" id="KW-0723">Serine/threonine-protein kinase</keyword>
<protein>
    <recommendedName>
        <fullName evidence="2">non-specific serine/threonine protein kinase</fullName>
        <ecNumber evidence="2">2.7.11.1</ecNumber>
    </recommendedName>
</protein>
<evidence type="ECO:0000256" key="6">
    <source>
        <dbReference type="ARBA" id="ARBA00022777"/>
    </source>
</evidence>
<evidence type="ECO:0000259" key="12">
    <source>
        <dbReference type="PROSITE" id="PS50011"/>
    </source>
</evidence>
<dbReference type="EMBL" id="CAJZBQ010000021">
    <property type="protein sequence ID" value="CAG9318971.1"/>
    <property type="molecule type" value="Genomic_DNA"/>
</dbReference>
<feature type="domain" description="Protein kinase" evidence="12">
    <location>
        <begin position="10"/>
        <end position="286"/>
    </location>
</feature>
<evidence type="ECO:0000313" key="14">
    <source>
        <dbReference type="Proteomes" id="UP001162131"/>
    </source>
</evidence>
<dbReference type="SUPFAM" id="SSF56112">
    <property type="entry name" value="Protein kinase-like (PK-like)"/>
    <property type="match status" value="1"/>
</dbReference>
<name>A0AAU9JE11_9CILI</name>
<dbReference type="PANTHER" id="PTHR43895:SF32">
    <property type="entry name" value="SERINE_THREONINE-PROTEIN KINASE CHK1"/>
    <property type="match status" value="1"/>
</dbReference>
<dbReference type="PROSITE" id="PS50011">
    <property type="entry name" value="PROTEIN_KINASE_DOM"/>
    <property type="match status" value="1"/>
</dbReference>
<gene>
    <name evidence="13" type="ORF">BSTOLATCC_MIC22328</name>
</gene>
<accession>A0AAU9JE11</accession>
<feature type="binding site" evidence="10">
    <location>
        <position position="39"/>
    </location>
    <ligand>
        <name>ATP</name>
        <dbReference type="ChEBI" id="CHEBI:30616"/>
    </ligand>
</feature>
<dbReference type="InterPro" id="IPR017441">
    <property type="entry name" value="Protein_kinase_ATP_BS"/>
</dbReference>
<evidence type="ECO:0000256" key="1">
    <source>
        <dbReference type="ARBA" id="ARBA00011245"/>
    </source>
</evidence>
<comment type="subunit">
    <text evidence="1">Monomer.</text>
</comment>
<evidence type="ECO:0000256" key="3">
    <source>
        <dbReference type="ARBA" id="ARBA00022527"/>
    </source>
</evidence>
<dbReference type="PROSITE" id="PS00108">
    <property type="entry name" value="PROTEIN_KINASE_ST"/>
    <property type="match status" value="1"/>
</dbReference>
<dbReference type="PROSITE" id="PS00107">
    <property type="entry name" value="PROTEIN_KINASE_ATP"/>
    <property type="match status" value="1"/>
</dbReference>
<dbReference type="AlphaFoldDB" id="A0AAU9JE11"/>
<keyword evidence="7 10" id="KW-0067">ATP-binding</keyword>
<keyword evidence="4" id="KW-0808">Transferase</keyword>
<dbReference type="InterPro" id="IPR011009">
    <property type="entry name" value="Kinase-like_dom_sf"/>
</dbReference>
<evidence type="ECO:0000256" key="11">
    <source>
        <dbReference type="RuleBase" id="RU000304"/>
    </source>
</evidence>
<sequence length="464" mass="52579">MSQHSQLDNYIVLRGLGKGATAKVKAVRDPETGLVYAAKILKFQNEALTARFREVVQNEMQSLNRINHPNIVNLVHANESGVYTRKNGSKYNCMYMIIELCPNGELFDVLFQSGRFDERVARFYFHQLIEGLEACHRAGVTHRDLKPENILFDENFNLKITDFGFAFSIEGRDGSGFLHTHLGTEGYMAPEIHARQPYSGASVDAFASGIILFIMYSQNPPFSKAVPTDPYYKLLSNREEKFWQLHSRNKPSGHYSAEFKSLITDMLALDPARRLTIEQIKAHPWYNGPIASAQEVGQELRARQRGIIEAAERAQEQRQKAFGQKSGIVCQGGRFYRGEETDIGDLSLSFSIPQEELIAKPLPENFQAVNKFSQLFTGLCPQDVMTIISLCLSDYNAECEISQDCYKVVANVVTETDLVNFKVNIYDAGNFMTALSFDLLRGSKFDLMNIYRKVEERIQEVQNS</sequence>
<evidence type="ECO:0000256" key="8">
    <source>
        <dbReference type="ARBA" id="ARBA00047899"/>
    </source>
</evidence>
<comment type="similarity">
    <text evidence="11">Belongs to the protein kinase superfamily.</text>
</comment>
<dbReference type="InterPro" id="IPR008271">
    <property type="entry name" value="Ser/Thr_kinase_AS"/>
</dbReference>